<keyword evidence="10" id="KW-1185">Reference proteome</keyword>
<dbReference type="SUPFAM" id="SSF56112">
    <property type="entry name" value="Protein kinase-like (PK-like)"/>
    <property type="match status" value="1"/>
</dbReference>
<dbReference type="KEGG" id="stri:C7M71_016105"/>
<evidence type="ECO:0000256" key="5">
    <source>
        <dbReference type="PROSITE-ProRule" id="PRU10141"/>
    </source>
</evidence>
<dbReference type="InterPro" id="IPR000719">
    <property type="entry name" value="Prot_kinase_dom"/>
</dbReference>
<feature type="domain" description="Protein kinase" evidence="8">
    <location>
        <begin position="18"/>
        <end position="277"/>
    </location>
</feature>
<dbReference type="PANTHER" id="PTHR43289">
    <property type="entry name" value="MITOGEN-ACTIVATED PROTEIN KINASE KINASE KINASE 20-RELATED"/>
    <property type="match status" value="1"/>
</dbReference>
<dbReference type="PANTHER" id="PTHR43289:SF34">
    <property type="entry name" value="SERINE_THREONINE-PROTEIN KINASE YBDM-RELATED"/>
    <property type="match status" value="1"/>
</dbReference>
<keyword evidence="7" id="KW-1133">Transmembrane helix</keyword>
<organism evidence="9 10">
    <name type="scientific">Peterkaempfera bronchialis</name>
    <dbReference type="NCBI Taxonomy" id="2126346"/>
    <lineage>
        <taxon>Bacteria</taxon>
        <taxon>Bacillati</taxon>
        <taxon>Actinomycetota</taxon>
        <taxon>Actinomycetes</taxon>
        <taxon>Kitasatosporales</taxon>
        <taxon>Streptomycetaceae</taxon>
        <taxon>Peterkaempfera</taxon>
    </lineage>
</organism>
<feature type="transmembrane region" description="Helical" evidence="7">
    <location>
        <begin position="364"/>
        <end position="388"/>
    </location>
</feature>
<dbReference type="PROSITE" id="PS00108">
    <property type="entry name" value="PROTEIN_KINASE_ST"/>
    <property type="match status" value="1"/>
</dbReference>
<evidence type="ECO:0000256" key="1">
    <source>
        <dbReference type="ARBA" id="ARBA00022679"/>
    </source>
</evidence>
<reference evidence="10" key="1">
    <citation type="submission" date="2018-07" db="EMBL/GenBank/DDBJ databases">
        <title>Streptacidiphilus bronchialis DSM 106435 chromosome.</title>
        <authorList>
            <person name="Batra D."/>
            <person name="Gulvik C.A."/>
        </authorList>
    </citation>
    <scope>NUCLEOTIDE SEQUENCE [LARGE SCALE GENOMIC DNA]</scope>
    <source>
        <strain evidence="10">DSM 106435</strain>
    </source>
</reference>
<keyword evidence="7" id="KW-0472">Membrane</keyword>
<accession>A0A345T646</accession>
<keyword evidence="4 5" id="KW-0067">ATP-binding</keyword>
<name>A0A345T646_9ACTN</name>
<dbReference type="GO" id="GO:0005524">
    <property type="term" value="F:ATP binding"/>
    <property type="evidence" value="ECO:0007669"/>
    <property type="project" value="UniProtKB-UniRule"/>
</dbReference>
<dbReference type="EMBL" id="CP031264">
    <property type="protein sequence ID" value="AXI81451.1"/>
    <property type="molecule type" value="Genomic_DNA"/>
</dbReference>
<evidence type="ECO:0000256" key="4">
    <source>
        <dbReference type="ARBA" id="ARBA00022840"/>
    </source>
</evidence>
<evidence type="ECO:0000256" key="2">
    <source>
        <dbReference type="ARBA" id="ARBA00022741"/>
    </source>
</evidence>
<dbReference type="OrthoDB" id="9762169at2"/>
<evidence type="ECO:0000313" key="10">
    <source>
        <dbReference type="Proteomes" id="UP000249340"/>
    </source>
</evidence>
<keyword evidence="7" id="KW-0812">Transmembrane</keyword>
<dbReference type="GO" id="GO:0004674">
    <property type="term" value="F:protein serine/threonine kinase activity"/>
    <property type="evidence" value="ECO:0007669"/>
    <property type="project" value="UniProtKB-KW"/>
</dbReference>
<keyword evidence="3 9" id="KW-0418">Kinase</keyword>
<dbReference type="PROSITE" id="PS50011">
    <property type="entry name" value="PROTEIN_KINASE_DOM"/>
    <property type="match status" value="1"/>
</dbReference>
<evidence type="ECO:0000256" key="6">
    <source>
        <dbReference type="SAM" id="MobiDB-lite"/>
    </source>
</evidence>
<evidence type="ECO:0000256" key="7">
    <source>
        <dbReference type="SAM" id="Phobius"/>
    </source>
</evidence>
<dbReference type="InterPro" id="IPR011009">
    <property type="entry name" value="Kinase-like_dom_sf"/>
</dbReference>
<keyword evidence="9" id="KW-0723">Serine/threonine-protein kinase</keyword>
<evidence type="ECO:0000313" key="9">
    <source>
        <dbReference type="EMBL" id="AXI81451.1"/>
    </source>
</evidence>
<gene>
    <name evidence="9" type="ORF">C7M71_016105</name>
</gene>
<dbReference type="CDD" id="cd14014">
    <property type="entry name" value="STKc_PknB_like"/>
    <property type="match status" value="1"/>
</dbReference>
<protein>
    <submittedName>
        <fullName evidence="9">Serine/threonine protein kinase</fullName>
    </submittedName>
</protein>
<feature type="compositionally biased region" description="Pro residues" evidence="6">
    <location>
        <begin position="333"/>
        <end position="343"/>
    </location>
</feature>
<dbReference type="SMART" id="SM00220">
    <property type="entry name" value="S_TKc"/>
    <property type="match status" value="1"/>
</dbReference>
<proteinExistence type="predicted"/>
<dbReference type="Proteomes" id="UP000249340">
    <property type="component" value="Chromosome"/>
</dbReference>
<feature type="binding site" evidence="5">
    <location>
        <position position="46"/>
    </location>
    <ligand>
        <name>ATP</name>
        <dbReference type="ChEBI" id="CHEBI:30616"/>
    </ligand>
</feature>
<evidence type="ECO:0000259" key="8">
    <source>
        <dbReference type="PROSITE" id="PS50011"/>
    </source>
</evidence>
<dbReference type="AlphaFoldDB" id="A0A345T646"/>
<dbReference type="Gene3D" id="1.10.510.10">
    <property type="entry name" value="Transferase(Phosphotransferase) domain 1"/>
    <property type="match status" value="1"/>
</dbReference>
<evidence type="ECO:0000256" key="3">
    <source>
        <dbReference type="ARBA" id="ARBA00022777"/>
    </source>
</evidence>
<dbReference type="InterPro" id="IPR008271">
    <property type="entry name" value="Ser/Thr_kinase_AS"/>
</dbReference>
<dbReference type="RefSeq" id="WP_111490981.1">
    <property type="nucleotide sequence ID" value="NZ_CP031264.1"/>
</dbReference>
<dbReference type="Pfam" id="PF00069">
    <property type="entry name" value="Pkinase"/>
    <property type="match status" value="1"/>
</dbReference>
<sequence length="513" mass="53883">MAVGLGPDDPSEVGGGRYRLVARLGQGGMGTVYLGRTLAGRAVAVKVIRRELGADPGFRRRFGQEVDAARRVSGFHTAAVVDADASADRPWLVTEYIAAPSLDQVIDRHGPLPEAALYALGAGLAEALAAIHAVGVVHRDLKPSNILLAEDGPRVIDFGIARALDRTQVTLTGYQVGTPGFLAPEQLTGADVTLSVDVFALGVVLCRAAGAAPFGEGPAEAMLYRVVHGEPNLGALPADLRGVVGACLAKDPSSRPTPTEILRRLAAGPDSADSDWLTVPLRTVIDEHREAATALIRTAAGYAGSARTVRTVRTAQAQVGSGEDRPTALASPAPTPATAPPWPSGKRSFDVVGHDSGERLRLGVALSVGLLLGTWGVLLVIMFVSILLRSHEDGGWGTLVFFGVAPLMAGTALSVWGIRRVRARVDGLVLDGRGIHLLTRPLTFRPWTDTAELTVERCRGPWGLSQSHLGLWLVARSPQLQAVPLVPVDRLGEPVDLVLRAAAEIGGVSVSRT</sequence>
<feature type="transmembrane region" description="Helical" evidence="7">
    <location>
        <begin position="394"/>
        <end position="418"/>
    </location>
</feature>
<dbReference type="InterPro" id="IPR017441">
    <property type="entry name" value="Protein_kinase_ATP_BS"/>
</dbReference>
<feature type="region of interest" description="Disordered" evidence="6">
    <location>
        <begin position="315"/>
        <end position="345"/>
    </location>
</feature>
<dbReference type="Gene3D" id="3.30.200.20">
    <property type="entry name" value="Phosphorylase Kinase, domain 1"/>
    <property type="match status" value="1"/>
</dbReference>
<dbReference type="PROSITE" id="PS00107">
    <property type="entry name" value="PROTEIN_KINASE_ATP"/>
    <property type="match status" value="1"/>
</dbReference>
<keyword evidence="1" id="KW-0808">Transferase</keyword>
<keyword evidence="2 5" id="KW-0547">Nucleotide-binding</keyword>